<feature type="region of interest" description="Disordered" evidence="3">
    <location>
        <begin position="95"/>
        <end position="116"/>
    </location>
</feature>
<reference evidence="7" key="1">
    <citation type="submission" date="2016-04" db="UniProtKB">
        <authorList>
            <consortium name="WormBaseParasite"/>
        </authorList>
    </citation>
    <scope>IDENTIFICATION</scope>
</reference>
<evidence type="ECO:0000259" key="4">
    <source>
        <dbReference type="PROSITE" id="PS51778"/>
    </source>
</evidence>
<dbReference type="Pfam" id="PF16016">
    <property type="entry name" value="VASt"/>
    <property type="match status" value="1"/>
</dbReference>
<evidence type="ECO:0000313" key="7">
    <source>
        <dbReference type="WBParaSite" id="ASIM_0001086001-mRNA-1"/>
    </source>
</evidence>
<evidence type="ECO:0000313" key="6">
    <source>
        <dbReference type="Proteomes" id="UP000267096"/>
    </source>
</evidence>
<evidence type="ECO:0000313" key="5">
    <source>
        <dbReference type="EMBL" id="VDK42952.1"/>
    </source>
</evidence>
<dbReference type="Proteomes" id="UP000267096">
    <property type="component" value="Unassembled WGS sequence"/>
</dbReference>
<reference evidence="5 6" key="2">
    <citation type="submission" date="2018-11" db="EMBL/GenBank/DDBJ databases">
        <authorList>
            <consortium name="Pathogen Informatics"/>
        </authorList>
    </citation>
    <scope>NUCLEOTIDE SEQUENCE [LARGE SCALE GENOMIC DNA]</scope>
</reference>
<dbReference type="GO" id="GO:0005789">
    <property type="term" value="C:endoplasmic reticulum membrane"/>
    <property type="evidence" value="ECO:0007669"/>
    <property type="project" value="TreeGrafter"/>
</dbReference>
<evidence type="ECO:0000256" key="1">
    <source>
        <dbReference type="ARBA" id="ARBA00004370"/>
    </source>
</evidence>
<evidence type="ECO:0000256" key="2">
    <source>
        <dbReference type="ARBA" id="ARBA00023136"/>
    </source>
</evidence>
<comment type="subcellular location">
    <subcellularLocation>
        <location evidence="1">Membrane</location>
    </subcellularLocation>
</comment>
<keyword evidence="6" id="KW-1185">Reference proteome</keyword>
<dbReference type="EMBL" id="UYRR01030998">
    <property type="protein sequence ID" value="VDK42952.1"/>
    <property type="molecule type" value="Genomic_DNA"/>
</dbReference>
<dbReference type="PANTHER" id="PTHR23319:SF4">
    <property type="entry name" value="GRAM DOMAIN CONTAINING 1B, ISOFORM E"/>
    <property type="match status" value="1"/>
</dbReference>
<feature type="region of interest" description="Disordered" evidence="3">
    <location>
        <begin position="1"/>
        <end position="23"/>
    </location>
</feature>
<feature type="compositionally biased region" description="Polar residues" evidence="3">
    <location>
        <begin position="302"/>
        <end position="317"/>
    </location>
</feature>
<feature type="domain" description="VASt" evidence="4">
    <location>
        <begin position="638"/>
        <end position="816"/>
    </location>
</feature>
<dbReference type="GO" id="GO:0120015">
    <property type="term" value="F:sterol transfer activity"/>
    <property type="evidence" value="ECO:0007669"/>
    <property type="project" value="TreeGrafter"/>
</dbReference>
<accession>A0A158PN24</accession>
<dbReference type="InterPro" id="IPR031968">
    <property type="entry name" value="VASt"/>
</dbReference>
<evidence type="ECO:0000256" key="3">
    <source>
        <dbReference type="SAM" id="MobiDB-lite"/>
    </source>
</evidence>
<keyword evidence="2" id="KW-0472">Membrane</keyword>
<dbReference type="GO" id="GO:0032934">
    <property type="term" value="F:sterol binding"/>
    <property type="evidence" value="ECO:0007669"/>
    <property type="project" value="TreeGrafter"/>
</dbReference>
<name>A0A158PN24_ANISI</name>
<protein>
    <submittedName>
        <fullName evidence="7">AT12437p (inferred by orthology to a D. melanogaster protein)</fullName>
    </submittedName>
</protein>
<proteinExistence type="predicted"/>
<sequence length="816" mass="91467">MTAESNHLQADHINTRQSPQRYSDGEAAIDPKIAHTRFTTKSFSLREVKNRILAKNNSDVVRQTSSTHFQSADSICSNNKRECFPMTTDPKVVSNDIDTSIDSKGRARPLNRARTSMTRSRSFSLKRFTNKLFSKGVTATNIIIESTNHSTTDLSSSSNTLSTCDIAVATPTDGDGNNAVQCLLASDADSCSDRFNEHFEAVDEPIVVMPLPQQYARIDSADETAPQMRPKSRSWSHNDVKNKSIHSTSVLSSNLLSRITPNDAKRCATVSTRKYTDSSALQKQPFLRRLLLPTRKGGGVNVDNSNATLKPSNSQLSLPIEDDFNEAPGGMRPKSKSFSNTFEAFHSNRNPFARSLPAEVSSSVPSVYDDECIKETVTEKQFSQLVATKHISHSESALGADYRIKHQNNQRKTALSGSCSPLYLPTRIRFSLSDSGTQNDFVALLNHLQYKRRHPQLAVTRNIVKVFFKRVHKKSRHMLTVRDHRYLNHFFFFYRSKHAMMRNISLRLSLNATKVSHYSYTFGSRLSMALCDLKLFVEIFVVFEYDSIVALFLGKVMYKIVPKNARTVHQLNLGNLTEGVSEDASLNKYSSTDSVPNNCACLVSSECADMLNESSDDMSNMSEGEFDSKVSCRCKSHFGKVLLDDVFRLPTEQLFTILFSSMPWYNQLSDIVKTTAQSRLFESISARSKMIYMHIAEVFIVTLTTRMSSDYSASPWITDRTKATISTRTATYTMALNHAMAPKSTTVTEKQVCAEFDRLSDGFVVTKESQNAGIPYADSFLIQCTYCITRIGSVHSRLRIHGGIIYKKSIWGIVKG</sequence>
<dbReference type="OrthoDB" id="2162691at2759"/>
<dbReference type="GO" id="GO:0005886">
    <property type="term" value="C:plasma membrane"/>
    <property type="evidence" value="ECO:0007669"/>
    <property type="project" value="TreeGrafter"/>
</dbReference>
<dbReference type="WBParaSite" id="ASIM_0001086001-mRNA-1">
    <property type="protein sequence ID" value="ASIM_0001086001-mRNA-1"/>
    <property type="gene ID" value="ASIM_0001086001"/>
</dbReference>
<feature type="region of interest" description="Disordered" evidence="3">
    <location>
        <begin position="297"/>
        <end position="319"/>
    </location>
</feature>
<dbReference type="GO" id="GO:0140268">
    <property type="term" value="C:endoplasmic reticulum-plasma membrane contact site"/>
    <property type="evidence" value="ECO:0007669"/>
    <property type="project" value="TreeGrafter"/>
</dbReference>
<dbReference type="PROSITE" id="PS51778">
    <property type="entry name" value="VAST"/>
    <property type="match status" value="1"/>
</dbReference>
<dbReference type="PANTHER" id="PTHR23319">
    <property type="entry name" value="GRAM DOMAIN CONTAINING 1B, ISOFORM E"/>
    <property type="match status" value="1"/>
</dbReference>
<dbReference type="InterPro" id="IPR051482">
    <property type="entry name" value="Cholesterol_transport"/>
</dbReference>
<dbReference type="AlphaFoldDB" id="A0A158PN24"/>
<dbReference type="GO" id="GO:0032366">
    <property type="term" value="P:intracellular sterol transport"/>
    <property type="evidence" value="ECO:0007669"/>
    <property type="project" value="TreeGrafter"/>
</dbReference>
<organism evidence="7">
    <name type="scientific">Anisakis simplex</name>
    <name type="common">Herring worm</name>
    <dbReference type="NCBI Taxonomy" id="6269"/>
    <lineage>
        <taxon>Eukaryota</taxon>
        <taxon>Metazoa</taxon>
        <taxon>Ecdysozoa</taxon>
        <taxon>Nematoda</taxon>
        <taxon>Chromadorea</taxon>
        <taxon>Rhabditida</taxon>
        <taxon>Spirurina</taxon>
        <taxon>Ascaridomorpha</taxon>
        <taxon>Ascaridoidea</taxon>
        <taxon>Anisakidae</taxon>
        <taxon>Anisakis</taxon>
        <taxon>Anisakis simplex complex</taxon>
    </lineage>
</organism>
<gene>
    <name evidence="5" type="ORF">ASIM_LOCUS10418</name>
</gene>